<evidence type="ECO:0000313" key="2">
    <source>
        <dbReference type="EMBL" id="GFN87224.1"/>
    </source>
</evidence>
<comment type="caution">
    <text evidence="2">The sequence shown here is derived from an EMBL/GenBank/DDBJ whole genome shotgun (WGS) entry which is preliminary data.</text>
</comment>
<feature type="compositionally biased region" description="Basic and acidic residues" evidence="1">
    <location>
        <begin position="31"/>
        <end position="42"/>
    </location>
</feature>
<proteinExistence type="predicted"/>
<sequence length="138" mass="15869">MSIDNEIEFTKFSTTDKQVKKTSYKRHYERPLRVTEEAHPSRGDPVNPDHAVLEQKTTDLEQAKLDKKPSTFLLQNFFVFTLLPTSFKHLTVVEREPCGTGLGHPTVCGLLWRHTTWMIPRVEELLRPAPACKHGSRT</sequence>
<evidence type="ECO:0000313" key="3">
    <source>
        <dbReference type="Proteomes" id="UP000735302"/>
    </source>
</evidence>
<feature type="region of interest" description="Disordered" evidence="1">
    <location>
        <begin position="31"/>
        <end position="50"/>
    </location>
</feature>
<accession>A0AAV3YWF0</accession>
<dbReference type="AlphaFoldDB" id="A0AAV3YWF0"/>
<evidence type="ECO:0000256" key="1">
    <source>
        <dbReference type="SAM" id="MobiDB-lite"/>
    </source>
</evidence>
<name>A0AAV3YWF0_9GAST</name>
<keyword evidence="3" id="KW-1185">Reference proteome</keyword>
<protein>
    <submittedName>
        <fullName evidence="2">Uncharacterized protein</fullName>
    </submittedName>
</protein>
<organism evidence="2 3">
    <name type="scientific">Plakobranchus ocellatus</name>
    <dbReference type="NCBI Taxonomy" id="259542"/>
    <lineage>
        <taxon>Eukaryota</taxon>
        <taxon>Metazoa</taxon>
        <taxon>Spiralia</taxon>
        <taxon>Lophotrochozoa</taxon>
        <taxon>Mollusca</taxon>
        <taxon>Gastropoda</taxon>
        <taxon>Heterobranchia</taxon>
        <taxon>Euthyneura</taxon>
        <taxon>Panpulmonata</taxon>
        <taxon>Sacoglossa</taxon>
        <taxon>Placobranchoidea</taxon>
        <taxon>Plakobranchidae</taxon>
        <taxon>Plakobranchus</taxon>
    </lineage>
</organism>
<dbReference type="EMBL" id="BLXT01001675">
    <property type="protein sequence ID" value="GFN87224.1"/>
    <property type="molecule type" value="Genomic_DNA"/>
</dbReference>
<gene>
    <name evidence="2" type="ORF">PoB_001373000</name>
</gene>
<reference evidence="2 3" key="1">
    <citation type="journal article" date="2021" name="Elife">
        <title>Chloroplast acquisition without the gene transfer in kleptoplastic sea slugs, Plakobranchus ocellatus.</title>
        <authorList>
            <person name="Maeda T."/>
            <person name="Takahashi S."/>
            <person name="Yoshida T."/>
            <person name="Shimamura S."/>
            <person name="Takaki Y."/>
            <person name="Nagai Y."/>
            <person name="Toyoda A."/>
            <person name="Suzuki Y."/>
            <person name="Arimoto A."/>
            <person name="Ishii H."/>
            <person name="Satoh N."/>
            <person name="Nishiyama T."/>
            <person name="Hasebe M."/>
            <person name="Maruyama T."/>
            <person name="Minagawa J."/>
            <person name="Obokata J."/>
            <person name="Shigenobu S."/>
        </authorList>
    </citation>
    <scope>NUCLEOTIDE SEQUENCE [LARGE SCALE GENOMIC DNA]</scope>
</reference>
<dbReference type="Proteomes" id="UP000735302">
    <property type="component" value="Unassembled WGS sequence"/>
</dbReference>